<dbReference type="EMBL" id="CP003842">
    <property type="protein sequence ID" value="AFS81102.1"/>
    <property type="molecule type" value="Genomic_DNA"/>
</dbReference>
<organism evidence="1 2">
    <name type="scientific">Candidatus Nitrosopumilus koreensis AR1</name>
    <dbReference type="NCBI Taxonomy" id="1229908"/>
    <lineage>
        <taxon>Archaea</taxon>
        <taxon>Nitrososphaerota</taxon>
        <taxon>Nitrososphaeria</taxon>
        <taxon>Nitrosopumilales</taxon>
        <taxon>Nitrosopumilaceae</taxon>
        <taxon>Nitrosopumilus</taxon>
    </lineage>
</organism>
<protein>
    <submittedName>
        <fullName evidence="1">Uncharacterized protein</fullName>
    </submittedName>
</protein>
<keyword evidence="2" id="KW-1185">Reference proteome</keyword>
<sequence length="137" mass="16476">MQTNQTTSWKELQDQFQDRLKKFDENLTTMQFYAEDLQKIYRHIMEKSKDDSPEIRNKFIDLWLDKIDVKNDGSLLAIKDDYETFLNGPKPASADFKNFEASLEHKLYQKSISSLEAYHLFMNEFFNAWKKMWKNKS</sequence>
<name>K0B7F7_9ARCH</name>
<evidence type="ECO:0000313" key="2">
    <source>
        <dbReference type="Proteomes" id="UP000006101"/>
    </source>
</evidence>
<reference evidence="1 2" key="1">
    <citation type="journal article" date="2012" name="J. Bacteriol.">
        <title>Draft Genome Sequence of an Ammonia-Oxidizing Archaeon, "Candidatus Nitrosopumilus koreensis" AR1, from Marine Sediment.</title>
        <authorList>
            <person name="Park S.J."/>
            <person name="Kim J.G."/>
            <person name="Jung M.Y."/>
            <person name="Kim S.J."/>
            <person name="Cha I.T."/>
            <person name="Kwon K."/>
            <person name="Lee J.H."/>
            <person name="Rhee S.K."/>
        </authorList>
    </citation>
    <scope>NUCLEOTIDE SEQUENCE [LARGE SCALE GENOMIC DNA]</scope>
    <source>
        <strain evidence="1 2">AR1</strain>
    </source>
</reference>
<evidence type="ECO:0000313" key="1">
    <source>
        <dbReference type="EMBL" id="AFS81102.1"/>
    </source>
</evidence>
<proteinExistence type="predicted"/>
<dbReference type="PATRIC" id="fig|1229908.8.peg.1331"/>
<dbReference type="HOGENOM" id="CLU_1860613_0_0_2"/>
<dbReference type="Proteomes" id="UP000006101">
    <property type="component" value="Chromosome"/>
</dbReference>
<dbReference type="GeneID" id="13725254"/>
<dbReference type="RefSeq" id="WP_014963486.1">
    <property type="nucleotide sequence ID" value="NC_018655.1"/>
</dbReference>
<accession>K0B7F7</accession>
<gene>
    <name evidence="1" type="ORF">NKOR_06095</name>
</gene>
<dbReference type="STRING" id="1229908.NKOR_06095"/>
<dbReference type="AlphaFoldDB" id="K0B7F7"/>
<dbReference type="KEGG" id="nkr:NKOR_06095"/>